<accession>A0ABW4X609</accession>
<gene>
    <name evidence="1" type="ORF">ACFSKU_21860</name>
</gene>
<comment type="caution">
    <text evidence="1">The sequence shown here is derived from an EMBL/GenBank/DDBJ whole genome shotgun (WGS) entry which is preliminary data.</text>
</comment>
<protein>
    <submittedName>
        <fullName evidence="1">DUF6624 domain-containing protein</fullName>
    </submittedName>
</protein>
<dbReference type="Proteomes" id="UP001597369">
    <property type="component" value="Unassembled WGS sequence"/>
</dbReference>
<sequence>FLVYASVYVFGQATKQSEEIPQDTLLKKELETIRMKDQTLRLVLPMVEEKFGKNSEERKYLWSLINYQDSINVLAIKEIIEKEGWLGTNRVGYFANQSIWMVIQHAPLGIQEKYLPYLKKSVAKGESEGWYLAFLEDRILMRNGEKQKYGSQSKFNKQTGKNHIYPIMDYKNVNKRRAEIGL</sequence>
<dbReference type="InterPro" id="IPR046732">
    <property type="entry name" value="DUF6624"/>
</dbReference>
<evidence type="ECO:0000313" key="1">
    <source>
        <dbReference type="EMBL" id="MFD2069537.1"/>
    </source>
</evidence>
<feature type="non-terminal residue" evidence="1">
    <location>
        <position position="1"/>
    </location>
</feature>
<reference evidence="2" key="1">
    <citation type="journal article" date="2019" name="Int. J. Syst. Evol. Microbiol.">
        <title>The Global Catalogue of Microorganisms (GCM) 10K type strain sequencing project: providing services to taxonomists for standard genome sequencing and annotation.</title>
        <authorList>
            <consortium name="The Broad Institute Genomics Platform"/>
            <consortium name="The Broad Institute Genome Sequencing Center for Infectious Disease"/>
            <person name="Wu L."/>
            <person name="Ma J."/>
        </authorList>
    </citation>
    <scope>NUCLEOTIDE SEQUENCE [LARGE SCALE GENOMIC DNA]</scope>
    <source>
        <strain evidence="2">JCM 16545</strain>
    </source>
</reference>
<keyword evidence="2" id="KW-1185">Reference proteome</keyword>
<organism evidence="1 2">
    <name type="scientific">Pontibacter silvestris</name>
    <dbReference type="NCBI Taxonomy" id="2305183"/>
    <lineage>
        <taxon>Bacteria</taxon>
        <taxon>Pseudomonadati</taxon>
        <taxon>Bacteroidota</taxon>
        <taxon>Cytophagia</taxon>
        <taxon>Cytophagales</taxon>
        <taxon>Hymenobacteraceae</taxon>
        <taxon>Pontibacter</taxon>
    </lineage>
</organism>
<proteinExistence type="predicted"/>
<name>A0ABW4X609_9BACT</name>
<evidence type="ECO:0000313" key="2">
    <source>
        <dbReference type="Proteomes" id="UP001597369"/>
    </source>
</evidence>
<feature type="non-terminal residue" evidence="1">
    <location>
        <position position="182"/>
    </location>
</feature>
<dbReference type="EMBL" id="JBHUHV010000071">
    <property type="protein sequence ID" value="MFD2069537.1"/>
    <property type="molecule type" value="Genomic_DNA"/>
</dbReference>
<dbReference type="RefSeq" id="WP_377470834.1">
    <property type="nucleotide sequence ID" value="NZ_JBHUHV010000071.1"/>
</dbReference>
<dbReference type="Pfam" id="PF20329">
    <property type="entry name" value="DUF6624"/>
    <property type="match status" value="1"/>
</dbReference>